<dbReference type="AlphaFoldDB" id="A0A060HM31"/>
<keyword evidence="6" id="KW-0694">RNA-binding</keyword>
<keyword evidence="12" id="KW-1185">Reference proteome</keyword>
<evidence type="ECO:0000256" key="7">
    <source>
        <dbReference type="ARBA" id="ARBA00022917"/>
    </source>
</evidence>
<evidence type="ECO:0000256" key="2">
    <source>
        <dbReference type="ARBA" id="ARBA00007223"/>
    </source>
</evidence>
<comment type="subunit">
    <text evidence="3">Heterotrimer composed of an alpha, a beta and a gamma chain.</text>
</comment>
<dbReference type="GO" id="GO:0043022">
    <property type="term" value="F:ribosome binding"/>
    <property type="evidence" value="ECO:0007669"/>
    <property type="project" value="TreeGrafter"/>
</dbReference>
<comment type="function">
    <text evidence="1">eIF-2 functions in the early steps of protein synthesis by forming a ternary complex with GTP and initiator tRNA.</text>
</comment>
<dbReference type="FunFam" id="3.30.70.1130:FF:000002">
    <property type="entry name" value="Translation initiation factor 2 subunit alpha"/>
    <property type="match status" value="1"/>
</dbReference>
<sequence length="269" mass="30265">MSAAQEASKLPDEGEIVIATVKEVTGHGAYVTLDEYNNMTGFLHISEIATGWIRNIERYVRPKQKAVLKVIRVNRARGEVDCSLKQVSGEERKSKLIEVKKSEKADAFMDFIKAKLKLSDQQVAEIEDKVLQKYDYIYDIFEDIARKGPELLQKFDLSDDVKKAMEEESNKIQVPHVEVRGVMEISSKKPDGIEIIKNTLAGVESSKGGATTEITYVGAPRYRIVVTAENFKVAEKSMNNAVEKIRSAIEKQHGAFNFIREESKKSHQG</sequence>
<dbReference type="FunFam" id="2.40.50.140:FF:000015">
    <property type="entry name" value="Eukaryotic translation initiation factor 2 subunit alpha"/>
    <property type="match status" value="1"/>
</dbReference>
<evidence type="ECO:0000256" key="4">
    <source>
        <dbReference type="ARBA" id="ARBA00013678"/>
    </source>
</evidence>
<dbReference type="PANTHER" id="PTHR10602:SF0">
    <property type="entry name" value="EUKARYOTIC TRANSLATION INITIATION FACTOR 2 SUBUNIT 1"/>
    <property type="match status" value="1"/>
</dbReference>
<dbReference type="Gene3D" id="1.10.150.190">
    <property type="entry name" value="Translation initiation factor 2, subunit 1, domain 2"/>
    <property type="match status" value="1"/>
</dbReference>
<dbReference type="EMBL" id="CP007536">
    <property type="protein sequence ID" value="AIC14636.1"/>
    <property type="molecule type" value="Genomic_DNA"/>
</dbReference>
<keyword evidence="5 11" id="KW-0396">Initiation factor</keyword>
<dbReference type="InterPro" id="IPR012340">
    <property type="entry name" value="NA-bd_OB-fold"/>
</dbReference>
<proteinExistence type="inferred from homology"/>
<dbReference type="OrthoDB" id="84794at2157"/>
<keyword evidence="7" id="KW-0648">Protein biosynthesis</keyword>
<dbReference type="KEGG" id="nvn:NVIE_004410"/>
<evidence type="ECO:0000313" key="11">
    <source>
        <dbReference type="EMBL" id="AIC14636.1"/>
    </source>
</evidence>
<dbReference type="PANTHER" id="PTHR10602">
    <property type="entry name" value="EUKARYOTIC TRANSLATION INITIATION FACTOR 2 SUBUNIT 1"/>
    <property type="match status" value="1"/>
</dbReference>
<dbReference type="STRING" id="926571.NVIE_004410"/>
<dbReference type="GeneID" id="74945702"/>
<evidence type="ECO:0000256" key="6">
    <source>
        <dbReference type="ARBA" id="ARBA00022884"/>
    </source>
</evidence>
<name>A0A060HM31_9ARCH</name>
<evidence type="ECO:0000256" key="9">
    <source>
        <dbReference type="ARBA" id="ARBA00033333"/>
    </source>
</evidence>
<dbReference type="SUPFAM" id="SSF110993">
    <property type="entry name" value="eIF-2-alpha, C-terminal domain"/>
    <property type="match status" value="1"/>
</dbReference>
<dbReference type="Gene3D" id="3.30.70.1130">
    <property type="entry name" value="EIF_2_alpha"/>
    <property type="match status" value="1"/>
</dbReference>
<evidence type="ECO:0000256" key="5">
    <source>
        <dbReference type="ARBA" id="ARBA00022540"/>
    </source>
</evidence>
<dbReference type="SUPFAM" id="SSF50249">
    <property type="entry name" value="Nucleic acid-binding proteins"/>
    <property type="match status" value="1"/>
</dbReference>
<gene>
    <name evidence="11" type="primary">eIf-2a</name>
    <name evidence="11" type="ORF">NVIE_004410</name>
</gene>
<dbReference type="InterPro" id="IPR044126">
    <property type="entry name" value="S1_IF2_alpha"/>
</dbReference>
<organism evidence="11 12">
    <name type="scientific">Nitrososphaera viennensis EN76</name>
    <dbReference type="NCBI Taxonomy" id="926571"/>
    <lineage>
        <taxon>Archaea</taxon>
        <taxon>Nitrososphaerota</taxon>
        <taxon>Nitrososphaeria</taxon>
        <taxon>Nitrososphaerales</taxon>
        <taxon>Nitrososphaeraceae</taxon>
        <taxon>Nitrososphaera</taxon>
    </lineage>
</organism>
<accession>A0A060HM31</accession>
<dbReference type="Proteomes" id="UP000027093">
    <property type="component" value="Chromosome"/>
</dbReference>
<evidence type="ECO:0000259" key="10">
    <source>
        <dbReference type="PROSITE" id="PS50126"/>
    </source>
</evidence>
<dbReference type="CDD" id="cd04452">
    <property type="entry name" value="S1_IF2_alpha"/>
    <property type="match status" value="1"/>
</dbReference>
<dbReference type="SMART" id="SM00316">
    <property type="entry name" value="S1"/>
    <property type="match status" value="1"/>
</dbReference>
<evidence type="ECO:0000313" key="12">
    <source>
        <dbReference type="Proteomes" id="UP000027093"/>
    </source>
</evidence>
<protein>
    <recommendedName>
        <fullName evidence="4">Translation initiation factor 2 subunit alpha</fullName>
    </recommendedName>
    <alternativeName>
        <fullName evidence="8">aIF2-alpha</fullName>
    </alternativeName>
    <alternativeName>
        <fullName evidence="9">eIF-2-alpha</fullName>
    </alternativeName>
</protein>
<evidence type="ECO:0000256" key="3">
    <source>
        <dbReference type="ARBA" id="ARBA00011243"/>
    </source>
</evidence>
<evidence type="ECO:0000256" key="1">
    <source>
        <dbReference type="ARBA" id="ARBA00003323"/>
    </source>
</evidence>
<dbReference type="PROSITE" id="PS50126">
    <property type="entry name" value="S1"/>
    <property type="match status" value="1"/>
</dbReference>
<feature type="domain" description="S1 motif" evidence="10">
    <location>
        <begin position="14"/>
        <end position="85"/>
    </location>
</feature>
<dbReference type="Pfam" id="PF07541">
    <property type="entry name" value="EIF_2_alpha"/>
    <property type="match status" value="1"/>
</dbReference>
<dbReference type="GO" id="GO:0003723">
    <property type="term" value="F:RNA binding"/>
    <property type="evidence" value="ECO:0007669"/>
    <property type="project" value="UniProtKB-KW"/>
</dbReference>
<dbReference type="GO" id="GO:0003743">
    <property type="term" value="F:translation initiation factor activity"/>
    <property type="evidence" value="ECO:0007669"/>
    <property type="project" value="UniProtKB-KW"/>
</dbReference>
<dbReference type="Pfam" id="PF00575">
    <property type="entry name" value="S1"/>
    <property type="match status" value="1"/>
</dbReference>
<dbReference type="InterPro" id="IPR024054">
    <property type="entry name" value="TIF2_asu_middle_sf"/>
</dbReference>
<dbReference type="NCBIfam" id="NF003064">
    <property type="entry name" value="PRK03987.1-4"/>
    <property type="match status" value="1"/>
</dbReference>
<evidence type="ECO:0000256" key="8">
    <source>
        <dbReference type="ARBA" id="ARBA00030860"/>
    </source>
</evidence>
<dbReference type="InterPro" id="IPR011488">
    <property type="entry name" value="TIF_2_asu"/>
</dbReference>
<dbReference type="Gene3D" id="2.40.50.140">
    <property type="entry name" value="Nucleic acid-binding proteins"/>
    <property type="match status" value="1"/>
</dbReference>
<dbReference type="HOGENOM" id="CLU_033458_0_2_2"/>
<reference evidence="11 12" key="1">
    <citation type="journal article" date="2014" name="Int. J. Syst. Evol. Microbiol.">
        <title>Nitrososphaera viennensis gen. nov., sp. nov., an aerobic and mesophilic, ammonia-oxidizing archaeon from soil and a member of the archaeal phylum Thaumarchaeota.</title>
        <authorList>
            <person name="Stieglmeier M."/>
            <person name="Klingl A."/>
            <person name="Alves R.J."/>
            <person name="Rittmann S.K."/>
            <person name="Melcher M."/>
            <person name="Leisch N."/>
            <person name="Schleper C."/>
        </authorList>
    </citation>
    <scope>NUCLEOTIDE SEQUENCE [LARGE SCALE GENOMIC DNA]</scope>
    <source>
        <strain evidence="11">EN76</strain>
    </source>
</reference>
<comment type="similarity">
    <text evidence="2">Belongs to the eIF-2-alpha family.</text>
</comment>
<dbReference type="RefSeq" id="WP_075053807.1">
    <property type="nucleotide sequence ID" value="NZ_CP007536.1"/>
</dbReference>
<dbReference type="InterPro" id="IPR003029">
    <property type="entry name" value="S1_domain"/>
</dbReference>
<dbReference type="InterPro" id="IPR024055">
    <property type="entry name" value="TIF2_asu_C"/>
</dbReference>
<dbReference type="SUPFAM" id="SSF116742">
    <property type="entry name" value="eIF2alpha middle domain-like"/>
    <property type="match status" value="1"/>
</dbReference>